<feature type="transmembrane region" description="Helical" evidence="1">
    <location>
        <begin position="12"/>
        <end position="32"/>
    </location>
</feature>
<dbReference type="RefSeq" id="XP_026742859.1">
    <property type="nucleotide sequence ID" value="XM_026887058.1"/>
</dbReference>
<keyword evidence="1" id="KW-0472">Membrane</keyword>
<keyword evidence="1" id="KW-1133">Transmembrane helix</keyword>
<dbReference type="AlphaFoldDB" id="A0A7E5WQD2"/>
<proteinExistence type="predicted"/>
<dbReference type="GeneID" id="113504641"/>
<reference evidence="3" key="1">
    <citation type="submission" date="2025-08" db="UniProtKB">
        <authorList>
            <consortium name="RefSeq"/>
        </authorList>
    </citation>
    <scope>IDENTIFICATION</scope>
</reference>
<gene>
    <name evidence="3" type="primary">LOC113504641</name>
</gene>
<accession>A0A7E5WQD2</accession>
<evidence type="ECO:0000313" key="2">
    <source>
        <dbReference type="Proteomes" id="UP000322000"/>
    </source>
</evidence>
<dbReference type="PROSITE" id="PS51257">
    <property type="entry name" value="PROKAR_LIPOPROTEIN"/>
    <property type="match status" value="1"/>
</dbReference>
<protein>
    <submittedName>
        <fullName evidence="3">Uncharacterized protein LOC113504641 isoform X3</fullName>
    </submittedName>
</protein>
<dbReference type="Proteomes" id="UP000322000">
    <property type="component" value="Chromosome 22"/>
</dbReference>
<evidence type="ECO:0000313" key="3">
    <source>
        <dbReference type="RefSeq" id="XP_026742859.1"/>
    </source>
</evidence>
<keyword evidence="2" id="KW-1185">Reference proteome</keyword>
<name>A0A7E5WQD2_TRINI</name>
<organism evidence="2 3">
    <name type="scientific">Trichoplusia ni</name>
    <name type="common">Cabbage looper</name>
    <dbReference type="NCBI Taxonomy" id="7111"/>
    <lineage>
        <taxon>Eukaryota</taxon>
        <taxon>Metazoa</taxon>
        <taxon>Ecdysozoa</taxon>
        <taxon>Arthropoda</taxon>
        <taxon>Hexapoda</taxon>
        <taxon>Insecta</taxon>
        <taxon>Pterygota</taxon>
        <taxon>Neoptera</taxon>
        <taxon>Endopterygota</taxon>
        <taxon>Lepidoptera</taxon>
        <taxon>Glossata</taxon>
        <taxon>Ditrysia</taxon>
        <taxon>Noctuoidea</taxon>
        <taxon>Noctuidae</taxon>
        <taxon>Plusiinae</taxon>
        <taxon>Trichoplusia</taxon>
    </lineage>
</organism>
<evidence type="ECO:0000256" key="1">
    <source>
        <dbReference type="SAM" id="Phobius"/>
    </source>
</evidence>
<keyword evidence="1" id="KW-0812">Transmembrane</keyword>
<sequence length="235" mass="27486">MRKTDKRKMRQIKISVGIVTIISCIATLIYLYRLSFVLKPQHHVQSSSPKYQIGTPLRHMSLNEVYKDIARSEPGDYILELEDDHPPETMVNTPGCKIPLTMVNYKKNIIDLDKNKNITCGRRAVFLRKAGDDRVKVYVKSVILEKYANNYKKFDCCYQFIIDSVQYPHDRPMLKYSNCTKFKDDEIITLQSDFIHIQCTGYDDNNKTKIIYSDMYAFSKKIDGIKPRNNKIKYC</sequence>